<dbReference type="SUPFAM" id="SSF53335">
    <property type="entry name" value="S-adenosyl-L-methionine-dependent methyltransferases"/>
    <property type="match status" value="1"/>
</dbReference>
<dbReference type="InterPro" id="IPR052514">
    <property type="entry name" value="SAM-dependent_MTase"/>
</dbReference>
<dbReference type="PANTHER" id="PTHR34203">
    <property type="entry name" value="METHYLTRANSFERASE, FKBM FAMILY PROTEIN"/>
    <property type="match status" value="1"/>
</dbReference>
<dbReference type="OrthoDB" id="411251at2759"/>
<dbReference type="AlphaFoldDB" id="A0A267FR01"/>
<dbReference type="Gene3D" id="3.40.50.150">
    <property type="entry name" value="Vaccinia Virus protein VP39"/>
    <property type="match status" value="1"/>
</dbReference>
<evidence type="ECO:0000313" key="2">
    <source>
        <dbReference type="Proteomes" id="UP000215902"/>
    </source>
</evidence>
<evidence type="ECO:0000313" key="1">
    <source>
        <dbReference type="EMBL" id="PAA75654.1"/>
    </source>
</evidence>
<reference evidence="1 2" key="1">
    <citation type="submission" date="2017-06" db="EMBL/GenBank/DDBJ databases">
        <title>A platform for efficient transgenesis in Macrostomum lignano, a flatworm model organism for stem cell research.</title>
        <authorList>
            <person name="Berezikov E."/>
        </authorList>
    </citation>
    <scope>NUCLEOTIDE SEQUENCE [LARGE SCALE GENOMIC DNA]</scope>
    <source>
        <strain evidence="1">DV1</strain>
        <tissue evidence="1">Whole organism</tissue>
    </source>
</reference>
<organism evidence="1 2">
    <name type="scientific">Macrostomum lignano</name>
    <dbReference type="NCBI Taxonomy" id="282301"/>
    <lineage>
        <taxon>Eukaryota</taxon>
        <taxon>Metazoa</taxon>
        <taxon>Spiralia</taxon>
        <taxon>Lophotrochozoa</taxon>
        <taxon>Platyhelminthes</taxon>
        <taxon>Rhabditophora</taxon>
        <taxon>Macrostomorpha</taxon>
        <taxon>Macrostomida</taxon>
        <taxon>Macrostomidae</taxon>
        <taxon>Macrostomum</taxon>
    </lineage>
</organism>
<name>A0A267FR01_9PLAT</name>
<proteinExistence type="predicted"/>
<dbReference type="PANTHER" id="PTHR34203:SF15">
    <property type="entry name" value="SLL1173 PROTEIN"/>
    <property type="match status" value="1"/>
</dbReference>
<gene>
    <name evidence="1" type="ORF">BOX15_Mlig024470g3</name>
</gene>
<comment type="caution">
    <text evidence="1">The sequence shown here is derived from an EMBL/GenBank/DDBJ whole genome shotgun (WGS) entry which is preliminary data.</text>
</comment>
<accession>A0A267FR01</accession>
<dbReference type="InterPro" id="IPR029063">
    <property type="entry name" value="SAM-dependent_MTases_sf"/>
</dbReference>
<dbReference type="Proteomes" id="UP000215902">
    <property type="component" value="Unassembled WGS sequence"/>
</dbReference>
<sequence>MRANQNLVLLACATCVLITVAYLFWKQNWTDSKMQLLGKTNFLASESLPAKPNRLTASKLHLIRNKGLTAEESLPTLSDVEMIKNCPPYNELRNVDFTNPSLQHRLCQETPAYQLVRGKFPLCELNRNLPQQMYTIVRQGSPVANVTRAMGGPLMPIFTFGKEDMISAHMLKHNDWESSSIRTMLNLLQKLPKNSATFLDIGSNLGIYSLQARELGYPVVAIDANIRTLVRLQMSAKRLKLLDDKLRLFWGFISDDVAVKRISYNADDFGCHAGSGSVGLADWKRQVTKLIEDTIPVTTVKADELRAHIGTKNVVVKMDIESGEHLFMKTGERLFRELNIMALQMEFWRKVGQRPQSSKHYEFVTHFMTSRNFSLLSMGSFQVQKIATFNEWDGLWVRNDFVAQVARKG</sequence>
<keyword evidence="2" id="KW-1185">Reference proteome</keyword>
<evidence type="ECO:0008006" key="3">
    <source>
        <dbReference type="Google" id="ProtNLM"/>
    </source>
</evidence>
<protein>
    <recommendedName>
        <fullName evidence="3">Methyltransferase FkbM domain-containing protein</fullName>
    </recommendedName>
</protein>
<dbReference type="EMBL" id="NIVC01000869">
    <property type="protein sequence ID" value="PAA75654.1"/>
    <property type="molecule type" value="Genomic_DNA"/>
</dbReference>